<dbReference type="NCBIfam" id="TIGR01087">
    <property type="entry name" value="murD"/>
    <property type="match status" value="1"/>
</dbReference>
<feature type="domain" description="Mur ligase central" evidence="10">
    <location>
        <begin position="133"/>
        <end position="316"/>
    </location>
</feature>
<comment type="caution">
    <text evidence="11">The sequence shown here is derived from an EMBL/GenBank/DDBJ whole genome shotgun (WGS) entry which is preliminary data.</text>
</comment>
<evidence type="ECO:0000256" key="2">
    <source>
        <dbReference type="ARBA" id="ARBA00004752"/>
    </source>
</evidence>
<dbReference type="Proteomes" id="UP001332931">
    <property type="component" value="Unassembled WGS sequence"/>
</dbReference>
<organism evidence="11 12">
    <name type="scientific">Olsenella absiana</name>
    <dbReference type="NCBI Taxonomy" id="3115222"/>
    <lineage>
        <taxon>Bacteria</taxon>
        <taxon>Bacillati</taxon>
        <taxon>Actinomycetota</taxon>
        <taxon>Coriobacteriia</taxon>
        <taxon>Coriobacteriales</taxon>
        <taxon>Atopobiaceae</taxon>
        <taxon>Olsenella</taxon>
    </lineage>
</organism>
<dbReference type="Gene3D" id="3.90.190.20">
    <property type="entry name" value="Mur ligase, C-terminal domain"/>
    <property type="match status" value="1"/>
</dbReference>
<keyword evidence="7 8" id="KW-0131">Cell cycle</keyword>
<keyword evidence="6 7" id="KW-0067">ATP-binding</keyword>
<dbReference type="InterPro" id="IPR036615">
    <property type="entry name" value="Mur_ligase_C_dom_sf"/>
</dbReference>
<comment type="subcellular location">
    <subcellularLocation>
        <location evidence="1 7 8">Cytoplasm</location>
    </subcellularLocation>
</comment>
<keyword evidence="4 7" id="KW-0436">Ligase</keyword>
<dbReference type="InterPro" id="IPR005762">
    <property type="entry name" value="MurD"/>
</dbReference>
<dbReference type="EC" id="6.3.2.9" evidence="7 8"/>
<dbReference type="GO" id="GO:0008764">
    <property type="term" value="F:UDP-N-acetylmuramoylalanine-D-glutamate ligase activity"/>
    <property type="evidence" value="ECO:0007669"/>
    <property type="project" value="UniProtKB-EC"/>
</dbReference>
<dbReference type="EMBL" id="JAZGJQ010000001">
    <property type="protein sequence ID" value="MEE6146694.1"/>
    <property type="molecule type" value="Genomic_DNA"/>
</dbReference>
<keyword evidence="7 8" id="KW-0133">Cell shape</keyword>
<dbReference type="Pfam" id="PF02875">
    <property type="entry name" value="Mur_ligase_C"/>
    <property type="match status" value="1"/>
</dbReference>
<keyword evidence="7 8" id="KW-0961">Cell wall biogenesis/degradation</keyword>
<dbReference type="InterPro" id="IPR004101">
    <property type="entry name" value="Mur_ligase_C"/>
</dbReference>
<dbReference type="Pfam" id="PF21799">
    <property type="entry name" value="MurD-like_N"/>
    <property type="match status" value="1"/>
</dbReference>
<dbReference type="SUPFAM" id="SSF51984">
    <property type="entry name" value="MurCD N-terminal domain"/>
    <property type="match status" value="1"/>
</dbReference>
<evidence type="ECO:0000313" key="11">
    <source>
        <dbReference type="EMBL" id="MEE6146694.1"/>
    </source>
</evidence>
<evidence type="ECO:0000256" key="4">
    <source>
        <dbReference type="ARBA" id="ARBA00022598"/>
    </source>
</evidence>
<evidence type="ECO:0000256" key="1">
    <source>
        <dbReference type="ARBA" id="ARBA00004496"/>
    </source>
</evidence>
<dbReference type="SUPFAM" id="SSF53244">
    <property type="entry name" value="MurD-like peptide ligases, peptide-binding domain"/>
    <property type="match status" value="1"/>
</dbReference>
<keyword evidence="3 7" id="KW-0963">Cytoplasm</keyword>
<keyword evidence="7 8" id="KW-0573">Peptidoglycan synthesis</keyword>
<evidence type="ECO:0000256" key="7">
    <source>
        <dbReference type="HAMAP-Rule" id="MF_00639"/>
    </source>
</evidence>
<comment type="catalytic activity">
    <reaction evidence="7 8">
        <text>UDP-N-acetyl-alpha-D-muramoyl-L-alanine + D-glutamate + ATP = UDP-N-acetyl-alpha-D-muramoyl-L-alanyl-D-glutamate + ADP + phosphate + H(+)</text>
        <dbReference type="Rhea" id="RHEA:16429"/>
        <dbReference type="ChEBI" id="CHEBI:15378"/>
        <dbReference type="ChEBI" id="CHEBI:29986"/>
        <dbReference type="ChEBI" id="CHEBI:30616"/>
        <dbReference type="ChEBI" id="CHEBI:43474"/>
        <dbReference type="ChEBI" id="CHEBI:83898"/>
        <dbReference type="ChEBI" id="CHEBI:83900"/>
        <dbReference type="ChEBI" id="CHEBI:456216"/>
        <dbReference type="EC" id="6.3.2.9"/>
    </reaction>
</comment>
<reference evidence="11 12" key="1">
    <citation type="submission" date="2024-01" db="EMBL/GenBank/DDBJ databases">
        <title>Description of Olsenella sp. nov., isolated from pig feces.</title>
        <authorList>
            <person name="Chang Y.-H."/>
        </authorList>
    </citation>
    <scope>NUCLEOTIDE SEQUENCE [LARGE SCALE GENOMIC DNA]</scope>
    <source>
        <strain evidence="11 12">YH-ols2223</strain>
    </source>
</reference>
<protein>
    <recommendedName>
        <fullName evidence="7 8">UDP-N-acetylmuramoylalanine--D-glutamate ligase</fullName>
        <ecNumber evidence="7 8">6.3.2.9</ecNumber>
    </recommendedName>
    <alternativeName>
        <fullName evidence="7">D-glutamic acid-adding enzyme</fullName>
    </alternativeName>
    <alternativeName>
        <fullName evidence="7">UDP-N-acetylmuramoyl-L-alanyl-D-glutamate synthetase</fullName>
    </alternativeName>
</protein>
<dbReference type="Pfam" id="PF08245">
    <property type="entry name" value="Mur_ligase_M"/>
    <property type="match status" value="1"/>
</dbReference>
<keyword evidence="7 8" id="KW-0132">Cell division</keyword>
<evidence type="ECO:0000256" key="5">
    <source>
        <dbReference type="ARBA" id="ARBA00022741"/>
    </source>
</evidence>
<feature type="domain" description="Mur ligase C-terminal" evidence="9">
    <location>
        <begin position="338"/>
        <end position="456"/>
    </location>
</feature>
<dbReference type="PANTHER" id="PTHR43692">
    <property type="entry name" value="UDP-N-ACETYLMURAMOYLALANINE--D-GLUTAMATE LIGASE"/>
    <property type="match status" value="1"/>
</dbReference>
<accession>A0ABU7R7W8</accession>
<comment type="function">
    <text evidence="7 8">Cell wall formation. Catalyzes the addition of glutamate to the nucleotide precursor UDP-N-acetylmuramoyl-L-alanine (UMA).</text>
</comment>
<dbReference type="RefSeq" id="WP_330957456.1">
    <property type="nucleotide sequence ID" value="NZ_JAZGJQ010000001.1"/>
</dbReference>
<dbReference type="SUPFAM" id="SSF53623">
    <property type="entry name" value="MurD-like peptide ligases, catalytic domain"/>
    <property type="match status" value="1"/>
</dbReference>
<dbReference type="HAMAP" id="MF_00639">
    <property type="entry name" value="MurD"/>
    <property type="match status" value="1"/>
</dbReference>
<feature type="binding site" evidence="7">
    <location>
        <begin position="135"/>
        <end position="141"/>
    </location>
    <ligand>
        <name>ATP</name>
        <dbReference type="ChEBI" id="CHEBI:30616"/>
    </ligand>
</feature>
<dbReference type="Gene3D" id="3.40.50.720">
    <property type="entry name" value="NAD(P)-binding Rossmann-like Domain"/>
    <property type="match status" value="1"/>
</dbReference>
<keyword evidence="12" id="KW-1185">Reference proteome</keyword>
<evidence type="ECO:0000256" key="6">
    <source>
        <dbReference type="ARBA" id="ARBA00022840"/>
    </source>
</evidence>
<evidence type="ECO:0000259" key="10">
    <source>
        <dbReference type="Pfam" id="PF08245"/>
    </source>
</evidence>
<keyword evidence="5 7" id="KW-0547">Nucleotide-binding</keyword>
<comment type="similarity">
    <text evidence="7">Belongs to the MurCDEF family.</text>
</comment>
<name>A0ABU7R7W8_9ACTN</name>
<dbReference type="InterPro" id="IPR013221">
    <property type="entry name" value="Mur_ligase_cen"/>
</dbReference>
<evidence type="ECO:0000259" key="9">
    <source>
        <dbReference type="Pfam" id="PF02875"/>
    </source>
</evidence>
<proteinExistence type="inferred from homology"/>
<dbReference type="PANTHER" id="PTHR43692:SF1">
    <property type="entry name" value="UDP-N-ACETYLMURAMOYLALANINE--D-GLUTAMATE LIGASE"/>
    <property type="match status" value="1"/>
</dbReference>
<evidence type="ECO:0000313" key="12">
    <source>
        <dbReference type="Proteomes" id="UP001332931"/>
    </source>
</evidence>
<evidence type="ECO:0000256" key="8">
    <source>
        <dbReference type="RuleBase" id="RU003664"/>
    </source>
</evidence>
<evidence type="ECO:0000256" key="3">
    <source>
        <dbReference type="ARBA" id="ARBA00022490"/>
    </source>
</evidence>
<sequence>MSEEQAAREARATGADASRPSGWLGDVCVLGLGKTGVAVAEYLAGPARGRVASVTVFGGARSTMGEAARALEAAGVSVRVGTDEVDGSYDLVVSSPGIPESSPFLASARAHAAEVIGEPEFAWRESPERWVGITGTNGKTTTTTLAAELLRAGGDVALTVGNIGTVATSQVADRPAGSWFVAELSSFQLEETARLHPRVAVLLNITPDHVEWHGSLERYAAAKEKIFANLDAGDLAVVSVEDDWCCAIAGRLEARGLRVCHLDVHGVPSSPLAAYLAGDALRVRLESGEVELARRDELAIRGDHNVQNALAASAAALEVGVAPADVRRALLGFRALEHRIEPCGEVAGVRFVNDSKATNVDAVEKALTAFEPGRVVLLLGGHDKLSDLTSFSRKVASSCRAAVCYGEAGERFAEALSAAGEGGGLVVERAPHMADALEAGCRLAAPGDTVLLSPACSSFDEFSGYEERGRVFKALVRDKMTAGA</sequence>
<gene>
    <name evidence="7 11" type="primary">murD</name>
    <name evidence="11" type="ORF">VXJ25_01585</name>
</gene>
<comment type="pathway">
    <text evidence="2 7 8">Cell wall biogenesis; peptidoglycan biosynthesis.</text>
</comment>
<dbReference type="InterPro" id="IPR036565">
    <property type="entry name" value="Mur-like_cat_sf"/>
</dbReference>
<dbReference type="Gene3D" id="3.40.1190.10">
    <property type="entry name" value="Mur-like, catalytic domain"/>
    <property type="match status" value="1"/>
</dbReference>